<keyword evidence="2 3" id="KW-0378">Hydrolase</keyword>
<evidence type="ECO:0000256" key="1">
    <source>
        <dbReference type="ARBA" id="ARBA00005964"/>
    </source>
</evidence>
<protein>
    <recommendedName>
        <fullName evidence="3">Carboxylic ester hydrolase</fullName>
        <ecNumber evidence="3">3.1.1.-</ecNumber>
    </recommendedName>
</protein>
<dbReference type="InterPro" id="IPR029058">
    <property type="entry name" value="AB_hydrolase_fold"/>
</dbReference>
<reference evidence="5 6" key="1">
    <citation type="submission" date="2020-09" db="EMBL/GenBank/DDBJ databases">
        <title>Novel species of Mucilaginibacter isolated from a glacier on the Tibetan Plateau.</title>
        <authorList>
            <person name="Liu Q."/>
            <person name="Xin Y.-H."/>
        </authorList>
    </citation>
    <scope>NUCLEOTIDE SEQUENCE [LARGE SCALE GENOMIC DNA]</scope>
    <source>
        <strain evidence="5 6">ZT4R22</strain>
    </source>
</reference>
<comment type="similarity">
    <text evidence="1 3">Belongs to the type-B carboxylesterase/lipase family.</text>
</comment>
<name>A0ABR7WPN7_9SPHI</name>
<organism evidence="5 6">
    <name type="scientific">Mucilaginibacter pankratovii</name>
    <dbReference type="NCBI Taxonomy" id="2772110"/>
    <lineage>
        <taxon>Bacteria</taxon>
        <taxon>Pseudomonadati</taxon>
        <taxon>Bacteroidota</taxon>
        <taxon>Sphingobacteriia</taxon>
        <taxon>Sphingobacteriales</taxon>
        <taxon>Sphingobacteriaceae</taxon>
        <taxon>Mucilaginibacter</taxon>
    </lineage>
</organism>
<comment type="caution">
    <text evidence="5">The sequence shown here is derived from an EMBL/GenBank/DDBJ whole genome shotgun (WGS) entry which is preliminary data.</text>
</comment>
<dbReference type="InterPro" id="IPR002018">
    <property type="entry name" value="CarbesteraseB"/>
</dbReference>
<keyword evidence="6" id="KW-1185">Reference proteome</keyword>
<keyword evidence="3" id="KW-0732">Signal</keyword>
<dbReference type="SUPFAM" id="SSF53474">
    <property type="entry name" value="alpha/beta-Hydrolases"/>
    <property type="match status" value="1"/>
</dbReference>
<dbReference type="InterPro" id="IPR019826">
    <property type="entry name" value="Carboxylesterase_B_AS"/>
</dbReference>
<dbReference type="Pfam" id="PF00135">
    <property type="entry name" value="COesterase"/>
    <property type="match status" value="1"/>
</dbReference>
<feature type="chain" id="PRO_5045011706" description="Carboxylic ester hydrolase" evidence="3">
    <location>
        <begin position="19"/>
        <end position="510"/>
    </location>
</feature>
<evidence type="ECO:0000313" key="5">
    <source>
        <dbReference type="EMBL" id="MBD1363319.1"/>
    </source>
</evidence>
<dbReference type="RefSeq" id="WP_191188001.1">
    <property type="nucleotide sequence ID" value="NZ_JACWMY010000003.1"/>
</dbReference>
<sequence length="510" mass="55594">MKRFLILPLTLLCAFAFAQTPFKVVKTDAGQISGTESNDVSVHIYKGIPFAAPPVGDLRWKAPQPVRSWDGVKACTEFSKSPMQGKPNEFGVYTREFLIKDEPLSEDCLYLNVWTGAAAPSEKRPVLVWIYGGGFSSGGANVPIYDGEALAKKGIILVSINYRVGIFGFFAHPELTKESPNHTSGNYGLMDQLAALKWVKKNIAAFGGDPANVTIAGQSAGSFAVNYLVASPLAKGLFKGAIAESGAHMLKGPNSGVTLAQGEQSGLKAAEALHAGSLAELRKLPAEELLKQNNFRPIVDGYFLPQVPADIFEANKENQVPLLTGWNEDDAFIGSIKNAADYTEGIKKRFGDKAAEVLKLYPGGTNAEAERSQINMSRDMTFGVHNYIWANVQSAKNKAKVYMYRFTRRMPATEAFKKYGAFHTGEVGYVFNNLKFLNRPFEPVDQQLADTMSSYWVNFATSGNPNGPGLPAWPAYNSNGNQTMILGEKPTAVPLPGKDALDFMYKDMVK</sequence>
<dbReference type="PANTHER" id="PTHR11559">
    <property type="entry name" value="CARBOXYLESTERASE"/>
    <property type="match status" value="1"/>
</dbReference>
<dbReference type="PROSITE" id="PS00122">
    <property type="entry name" value="CARBOXYLESTERASE_B_1"/>
    <property type="match status" value="1"/>
</dbReference>
<dbReference type="EMBL" id="JACWMY010000003">
    <property type="protein sequence ID" value="MBD1363319.1"/>
    <property type="molecule type" value="Genomic_DNA"/>
</dbReference>
<gene>
    <name evidence="5" type="ORF">IDJ77_05795</name>
</gene>
<dbReference type="Gene3D" id="3.40.50.1820">
    <property type="entry name" value="alpha/beta hydrolase"/>
    <property type="match status" value="1"/>
</dbReference>
<proteinExistence type="inferred from homology"/>
<evidence type="ECO:0000256" key="3">
    <source>
        <dbReference type="RuleBase" id="RU361235"/>
    </source>
</evidence>
<evidence type="ECO:0000313" key="6">
    <source>
        <dbReference type="Proteomes" id="UP000606600"/>
    </source>
</evidence>
<dbReference type="EC" id="3.1.1.-" evidence="3"/>
<accession>A0ABR7WPN7</accession>
<feature type="domain" description="Carboxylesterase type B" evidence="4">
    <location>
        <begin position="23"/>
        <end position="491"/>
    </location>
</feature>
<dbReference type="Proteomes" id="UP000606600">
    <property type="component" value="Unassembled WGS sequence"/>
</dbReference>
<feature type="signal peptide" evidence="3">
    <location>
        <begin position="1"/>
        <end position="18"/>
    </location>
</feature>
<evidence type="ECO:0000256" key="2">
    <source>
        <dbReference type="ARBA" id="ARBA00022801"/>
    </source>
</evidence>
<dbReference type="InterPro" id="IPR050309">
    <property type="entry name" value="Type-B_Carboxylest/Lipase"/>
</dbReference>
<evidence type="ECO:0000259" key="4">
    <source>
        <dbReference type="Pfam" id="PF00135"/>
    </source>
</evidence>